<sequence>MRAKMRVISGLKQTPYLTRIIHTKSHCEPEPKARAWQSLNCAITNKIAEPVLRLLRPAH</sequence>
<reference evidence="1" key="1">
    <citation type="journal article" date="2020" name="mSystems">
        <title>Genome- and Community-Level Interaction Insights into Carbon Utilization and Element Cycling Functions of Hydrothermarchaeota in Hydrothermal Sediment.</title>
        <authorList>
            <person name="Zhou Z."/>
            <person name="Liu Y."/>
            <person name="Xu W."/>
            <person name="Pan J."/>
            <person name="Luo Z.H."/>
            <person name="Li M."/>
        </authorList>
    </citation>
    <scope>NUCLEOTIDE SEQUENCE [LARGE SCALE GENOMIC DNA]</scope>
    <source>
        <strain evidence="1">SpSt-774</strain>
    </source>
</reference>
<proteinExistence type="predicted"/>
<evidence type="ECO:0000313" key="1">
    <source>
        <dbReference type="EMBL" id="HGV96931.1"/>
    </source>
</evidence>
<accession>A0A7C4XE07</accession>
<comment type="caution">
    <text evidence="1">The sequence shown here is derived from an EMBL/GenBank/DDBJ whole genome shotgun (WGS) entry which is preliminary data.</text>
</comment>
<dbReference type="EMBL" id="DTGZ01000024">
    <property type="protein sequence ID" value="HGV96931.1"/>
    <property type="molecule type" value="Genomic_DNA"/>
</dbReference>
<gene>
    <name evidence="1" type="ORF">ENV60_01365</name>
</gene>
<name>A0A7C4XE07_UNCW3</name>
<organism evidence="1">
    <name type="scientific">candidate division WOR-3 bacterium</name>
    <dbReference type="NCBI Taxonomy" id="2052148"/>
    <lineage>
        <taxon>Bacteria</taxon>
        <taxon>Bacteria division WOR-3</taxon>
    </lineage>
</organism>
<dbReference type="AlphaFoldDB" id="A0A7C4XE07"/>
<protein>
    <submittedName>
        <fullName evidence="1">Uncharacterized protein</fullName>
    </submittedName>
</protein>